<reference evidence="1" key="1">
    <citation type="submission" date="2022-11" db="EMBL/GenBank/DDBJ databases">
        <title>Salinimicrobium profundisediminis sp. nov., isolated from deep-sea sediment of the Mariana Trench.</title>
        <authorList>
            <person name="Fu H."/>
        </authorList>
    </citation>
    <scope>NUCLEOTIDE SEQUENCE</scope>
    <source>
        <strain evidence="1">MT39</strain>
    </source>
</reference>
<keyword evidence="2" id="KW-1185">Reference proteome</keyword>
<dbReference type="RefSeq" id="WP_266070579.1">
    <property type="nucleotide sequence ID" value="NZ_JAPJDA010000023.1"/>
</dbReference>
<accession>A0A9X3I283</accession>
<evidence type="ECO:0000313" key="2">
    <source>
        <dbReference type="Proteomes" id="UP001148482"/>
    </source>
</evidence>
<proteinExistence type="predicted"/>
<name>A0A9X3I283_9FLAO</name>
<gene>
    <name evidence="1" type="ORF">OQ279_13825</name>
</gene>
<comment type="caution">
    <text evidence="1">The sequence shown here is derived from an EMBL/GenBank/DDBJ whole genome shotgun (WGS) entry which is preliminary data.</text>
</comment>
<protein>
    <submittedName>
        <fullName evidence="1">Uncharacterized protein</fullName>
    </submittedName>
</protein>
<dbReference type="AlphaFoldDB" id="A0A9X3I283"/>
<evidence type="ECO:0000313" key="1">
    <source>
        <dbReference type="EMBL" id="MCX2839228.1"/>
    </source>
</evidence>
<organism evidence="1 2">
    <name type="scientific">Salinimicrobium profundisediminis</name>
    <dbReference type="NCBI Taxonomy" id="2994553"/>
    <lineage>
        <taxon>Bacteria</taxon>
        <taxon>Pseudomonadati</taxon>
        <taxon>Bacteroidota</taxon>
        <taxon>Flavobacteriia</taxon>
        <taxon>Flavobacteriales</taxon>
        <taxon>Flavobacteriaceae</taxon>
        <taxon>Salinimicrobium</taxon>
    </lineage>
</organism>
<sequence>MKRFKLLLLTLIISVSTVIYAEGSKKIYDLNSLSAEIEHILRDANQNLEEGHSITVFFSVSEDKSIQYVSVAVEKPEICNLLRKKLQFKKLDGIKWREGMIYELSISGRSPVACLNY</sequence>
<dbReference type="EMBL" id="JAPJDA010000023">
    <property type="protein sequence ID" value="MCX2839228.1"/>
    <property type="molecule type" value="Genomic_DNA"/>
</dbReference>
<dbReference type="Proteomes" id="UP001148482">
    <property type="component" value="Unassembled WGS sequence"/>
</dbReference>